<proteinExistence type="predicted"/>
<dbReference type="Proteomes" id="UP000624419">
    <property type="component" value="Unassembled WGS sequence"/>
</dbReference>
<evidence type="ECO:0000259" key="2">
    <source>
        <dbReference type="Pfam" id="PF02836"/>
    </source>
</evidence>
<dbReference type="Pfam" id="PF02836">
    <property type="entry name" value="Glyco_hydro_2_C"/>
    <property type="match status" value="1"/>
</dbReference>
<dbReference type="Gene3D" id="3.20.20.80">
    <property type="entry name" value="Glycosidases"/>
    <property type="match status" value="1"/>
</dbReference>
<feature type="signal peptide" evidence="1">
    <location>
        <begin position="1"/>
        <end position="26"/>
    </location>
</feature>
<protein>
    <submittedName>
        <fullName evidence="3">DUF4434 domain-containing protein</fullName>
    </submittedName>
</protein>
<sequence length="439" mass="48011">MLNSKMLLAGVCALLIAGCTHPDAVAQSETSAPTQSVIKTSLAQTDNGYTILRDGDPYFIKGAGGRTRLALLADSGANSLRTWDTDNAKAILDEAHKHGLSVMLGLRLGHERHGFDYGDKDAVAKQKAAVREQVLKYKDHPALLAWGIGNEVDLFYTNKDVWFAVQDIAAMIKELDPNHLITTVTAGIDKEKLELVLTRVPDIDYLSINIYGGLESLPQDLLDMGYDGPYVVTEWGPTGHWQVDRTDWDVPIEQTSTQKAASYRSRYAGGIKDAPGRALGSYAFLWGQKQETTPTWYGVFTEAGYPNEVVDSLYYNWNGEWPEVRAPSILNFTINGKQAVDSIHVQAGESMTAELKLKEHQDDGTTIRWEVLPESTDIKAGGDPEARPKPVEGLFVKDNDGTLTLTAPTTPGGYRLFAYALSGSGKVATANIPFFVDGK</sequence>
<dbReference type="InterPro" id="IPR017853">
    <property type="entry name" value="GH"/>
</dbReference>
<keyword evidence="4" id="KW-1185">Reference proteome</keyword>
<name>A0ABR8LJH4_9ALTE</name>
<dbReference type="PROSITE" id="PS51257">
    <property type="entry name" value="PROKAR_LIPOPROTEIN"/>
    <property type="match status" value="1"/>
</dbReference>
<evidence type="ECO:0000313" key="4">
    <source>
        <dbReference type="Proteomes" id="UP000624419"/>
    </source>
</evidence>
<dbReference type="EMBL" id="JABBXD010000002">
    <property type="protein sequence ID" value="MBD3585480.1"/>
    <property type="molecule type" value="Genomic_DNA"/>
</dbReference>
<evidence type="ECO:0000313" key="3">
    <source>
        <dbReference type="EMBL" id="MBD3585480.1"/>
    </source>
</evidence>
<reference evidence="3 4" key="1">
    <citation type="submission" date="2020-04" db="EMBL/GenBank/DDBJ databases">
        <title>Salinimonas sp. HHU 13199.</title>
        <authorList>
            <person name="Cui X."/>
            <person name="Zhang D."/>
        </authorList>
    </citation>
    <scope>NUCLEOTIDE SEQUENCE [LARGE SCALE GENOMIC DNA]</scope>
    <source>
        <strain evidence="3 4">HHU 13199</strain>
    </source>
</reference>
<dbReference type="SUPFAM" id="SSF51445">
    <property type="entry name" value="(Trans)glycosidases"/>
    <property type="match status" value="1"/>
</dbReference>
<dbReference type="InterPro" id="IPR006103">
    <property type="entry name" value="Glyco_hydro_2_cat"/>
</dbReference>
<dbReference type="RefSeq" id="WP_191023546.1">
    <property type="nucleotide sequence ID" value="NZ_JABBXD010000002.1"/>
</dbReference>
<keyword evidence="1" id="KW-0732">Signal</keyword>
<organism evidence="3 4">
    <name type="scientific">Salinimonas profundi</name>
    <dbReference type="NCBI Taxonomy" id="2729140"/>
    <lineage>
        <taxon>Bacteria</taxon>
        <taxon>Pseudomonadati</taxon>
        <taxon>Pseudomonadota</taxon>
        <taxon>Gammaproteobacteria</taxon>
        <taxon>Alteromonadales</taxon>
        <taxon>Alteromonadaceae</taxon>
        <taxon>Alteromonas/Salinimonas group</taxon>
        <taxon>Salinimonas</taxon>
    </lineage>
</organism>
<comment type="caution">
    <text evidence="3">The sequence shown here is derived from an EMBL/GenBank/DDBJ whole genome shotgun (WGS) entry which is preliminary data.</text>
</comment>
<evidence type="ECO:0000256" key="1">
    <source>
        <dbReference type="SAM" id="SignalP"/>
    </source>
</evidence>
<accession>A0ABR8LJH4</accession>
<feature type="domain" description="Glycoside hydrolase family 2 catalytic" evidence="2">
    <location>
        <begin position="70"/>
        <end position="235"/>
    </location>
</feature>
<gene>
    <name evidence="3" type="ORF">HHX48_07030</name>
</gene>
<feature type="chain" id="PRO_5045087230" evidence="1">
    <location>
        <begin position="27"/>
        <end position="439"/>
    </location>
</feature>